<dbReference type="Proteomes" id="UP001642464">
    <property type="component" value="Unassembled WGS sequence"/>
</dbReference>
<organism evidence="1 2">
    <name type="scientific">Durusdinium trenchii</name>
    <dbReference type="NCBI Taxonomy" id="1381693"/>
    <lineage>
        <taxon>Eukaryota</taxon>
        <taxon>Sar</taxon>
        <taxon>Alveolata</taxon>
        <taxon>Dinophyceae</taxon>
        <taxon>Suessiales</taxon>
        <taxon>Symbiodiniaceae</taxon>
        <taxon>Durusdinium</taxon>
    </lineage>
</organism>
<feature type="non-terminal residue" evidence="1">
    <location>
        <position position="374"/>
    </location>
</feature>
<accession>A0ABP0P2E0</accession>
<keyword evidence="2" id="KW-1185">Reference proteome</keyword>
<name>A0ABP0P2E0_9DINO</name>
<evidence type="ECO:0000313" key="2">
    <source>
        <dbReference type="Proteomes" id="UP001642464"/>
    </source>
</evidence>
<sequence>MVMDAFKDPERSKLSVEKMFNFLTEAMTIHGKKLVHAPMPVTDEMLMNMTERLRNAEYDVCITSLASDYKEAVNFNLKRTKALGAFQRRVMSDAAQKFEGADISKLHNLGFVDVTKFGRLSAVEIDEVAKWTKRVLQINDDYSMVLVICPILPGTGVLGGLRGEHRRVEDKMISMGIEMKNVQITLDLKVALDVMLELQESAYLDWKNARGHMANTTPKFGAEPDVTEITTPTRPTLKLRAMSADGHLQIPEAVRKKTLTPSLSRPLLELLPPPNPPRGSEEVDLGKPAVENATATEVEDVPPKMTAEEFKQKFPEIKISVTLNMGQNVVLHCVEGGQLFLTTAAKFRLVGVNANNPKPLLCYAGGTWISDNAK</sequence>
<dbReference type="EMBL" id="CAXAMM010032135">
    <property type="protein sequence ID" value="CAK9069244.1"/>
    <property type="molecule type" value="Genomic_DNA"/>
</dbReference>
<protein>
    <submittedName>
        <fullName evidence="1">Uncharacterized protein</fullName>
    </submittedName>
</protein>
<comment type="caution">
    <text evidence="1">The sequence shown here is derived from an EMBL/GenBank/DDBJ whole genome shotgun (WGS) entry which is preliminary data.</text>
</comment>
<gene>
    <name evidence="1" type="ORF">SCF082_LOCUS34717</name>
</gene>
<proteinExistence type="predicted"/>
<reference evidence="1 2" key="1">
    <citation type="submission" date="2024-02" db="EMBL/GenBank/DDBJ databases">
        <authorList>
            <person name="Chen Y."/>
            <person name="Shah S."/>
            <person name="Dougan E. K."/>
            <person name="Thang M."/>
            <person name="Chan C."/>
        </authorList>
    </citation>
    <scope>NUCLEOTIDE SEQUENCE [LARGE SCALE GENOMIC DNA]</scope>
</reference>
<evidence type="ECO:0000313" key="1">
    <source>
        <dbReference type="EMBL" id="CAK9069244.1"/>
    </source>
</evidence>